<dbReference type="Pfam" id="PF09917">
    <property type="entry name" value="DUF2147"/>
    <property type="match status" value="1"/>
</dbReference>
<dbReference type="AlphaFoldDB" id="A0A3B1AN68"/>
<evidence type="ECO:0000259" key="2">
    <source>
        <dbReference type="Pfam" id="PF09917"/>
    </source>
</evidence>
<feature type="transmembrane region" description="Helical" evidence="1">
    <location>
        <begin position="12"/>
        <end position="31"/>
    </location>
</feature>
<dbReference type="PANTHER" id="PTHR36919">
    <property type="entry name" value="BLR1215 PROTEIN"/>
    <property type="match status" value="1"/>
</dbReference>
<dbReference type="EMBL" id="UOFS01000022">
    <property type="protein sequence ID" value="VAW95364.1"/>
    <property type="molecule type" value="Genomic_DNA"/>
</dbReference>
<dbReference type="PANTHER" id="PTHR36919:SF3">
    <property type="entry name" value="BLL5882 PROTEIN"/>
    <property type="match status" value="1"/>
</dbReference>
<proteinExistence type="predicted"/>
<evidence type="ECO:0000313" key="3">
    <source>
        <dbReference type="EMBL" id="VAW95364.1"/>
    </source>
</evidence>
<sequence>MNFTFERFFSAIYNARIVLILMLMILTIMSLSMRFALAEISPVGLWKTIDDSTGRERSIVKIWKEGDVFNGKIIKILNDPRGGSDFICSECEGELYNKPIIGLTIIRNMKKDEEKWSGGEILDPENGIFYNATMSLDNFGKILEVRGFVGFSFFGRSQFWTKVSNIQ</sequence>
<protein>
    <submittedName>
        <fullName evidence="3">Uncharacterized protein conserved in bacteria</fullName>
    </submittedName>
</protein>
<keyword evidence="1" id="KW-0812">Transmembrane</keyword>
<keyword evidence="1" id="KW-1133">Transmembrane helix</keyword>
<feature type="domain" description="DUF2147" evidence="2">
    <location>
        <begin position="44"/>
        <end position="162"/>
    </location>
</feature>
<name>A0A3B1AN68_9ZZZZ</name>
<keyword evidence="1" id="KW-0472">Membrane</keyword>
<accession>A0A3B1AN68</accession>
<dbReference type="InterPro" id="IPR019223">
    <property type="entry name" value="DUF2147"/>
</dbReference>
<gene>
    <name evidence="3" type="ORF">MNBD_GAMMA22-47</name>
</gene>
<organism evidence="3">
    <name type="scientific">hydrothermal vent metagenome</name>
    <dbReference type="NCBI Taxonomy" id="652676"/>
    <lineage>
        <taxon>unclassified sequences</taxon>
        <taxon>metagenomes</taxon>
        <taxon>ecological metagenomes</taxon>
    </lineage>
</organism>
<dbReference type="Gene3D" id="2.40.128.520">
    <property type="match status" value="1"/>
</dbReference>
<reference evidence="3" key="1">
    <citation type="submission" date="2018-06" db="EMBL/GenBank/DDBJ databases">
        <authorList>
            <person name="Zhirakovskaya E."/>
        </authorList>
    </citation>
    <scope>NUCLEOTIDE SEQUENCE</scope>
</reference>
<evidence type="ECO:0000256" key="1">
    <source>
        <dbReference type="SAM" id="Phobius"/>
    </source>
</evidence>